<dbReference type="AlphaFoldDB" id="E1R4N3"/>
<proteinExistence type="inferred from homology"/>
<evidence type="ECO:0008006" key="6">
    <source>
        <dbReference type="Google" id="ProtNLM"/>
    </source>
</evidence>
<evidence type="ECO:0000313" key="4">
    <source>
        <dbReference type="EMBL" id="ADK82121.1"/>
    </source>
</evidence>
<accession>E1R4N3</accession>
<dbReference type="STRING" id="573413.Spirs_3019"/>
<dbReference type="SUPFAM" id="SSF102705">
    <property type="entry name" value="NIF3 (NGG1p interacting factor 3)-like"/>
    <property type="match status" value="1"/>
</dbReference>
<dbReference type="InterPro" id="IPR036069">
    <property type="entry name" value="DUF34/NIF3_sf"/>
</dbReference>
<dbReference type="EMBL" id="CP002116">
    <property type="protein sequence ID" value="ADK82121.1"/>
    <property type="molecule type" value="Genomic_DNA"/>
</dbReference>
<gene>
    <name evidence="4" type="ordered locus">Spirs_3019</name>
</gene>
<evidence type="ECO:0000313" key="5">
    <source>
        <dbReference type="Proteomes" id="UP000002318"/>
    </source>
</evidence>
<feature type="binding site" evidence="3">
    <location>
        <position position="72"/>
    </location>
    <ligand>
        <name>a divalent metal cation</name>
        <dbReference type="ChEBI" id="CHEBI:60240"/>
        <label>1</label>
    </ligand>
</feature>
<feature type="binding site" evidence="3">
    <location>
        <position position="110"/>
    </location>
    <ligand>
        <name>a divalent metal cation</name>
        <dbReference type="ChEBI" id="CHEBI:60240"/>
        <label>1</label>
    </ligand>
</feature>
<comment type="similarity">
    <text evidence="1">Belongs to the GTP cyclohydrolase I type 2/NIF3 family.</text>
</comment>
<name>E1R4N3_SEDSS</name>
<feature type="binding site" evidence="3">
    <location>
        <position position="237"/>
    </location>
    <ligand>
        <name>a divalent metal cation</name>
        <dbReference type="ChEBI" id="CHEBI:60240"/>
        <label>1</label>
    </ligand>
</feature>
<keyword evidence="2 3" id="KW-0479">Metal-binding</keyword>
<dbReference type="PANTHER" id="PTHR13799">
    <property type="entry name" value="NGG1 INTERACTING FACTOR 3"/>
    <property type="match status" value="1"/>
</dbReference>
<dbReference type="KEGG" id="ssm:Spirs_3019"/>
<sequence length="271" mass="30258">MNRSFVSADFLYDRLAEQFKPEVYTDVFPKVGVQFHNTDRIEKVYTATFAAPGVIEEILGRDEKNVMLFCHHPVPQMPSLESGYGTIPAELVEKMAAQGITLFSYHIPLDVAGPYSPGNTLAQAMHANPYESWYPQNGAQLGALCQTGFSTVTELQDRFETTLEHGVKCYRYGSEKLNNGKFAIMAGIARSTDAYRFLKEKGINVMVTGVTAQSVEWVEKIHAAAKEHGITLLGGTHYSTERFALMALCHYFRNLGIEAEFLAEKPNMNEI</sequence>
<evidence type="ECO:0000256" key="1">
    <source>
        <dbReference type="ARBA" id="ARBA00006964"/>
    </source>
</evidence>
<dbReference type="GO" id="GO:0005737">
    <property type="term" value="C:cytoplasm"/>
    <property type="evidence" value="ECO:0007669"/>
    <property type="project" value="TreeGrafter"/>
</dbReference>
<evidence type="ECO:0000256" key="2">
    <source>
        <dbReference type="ARBA" id="ARBA00022723"/>
    </source>
</evidence>
<protein>
    <recommendedName>
        <fullName evidence="6">NGG1p interacting factor 3 protein, NIF3</fullName>
    </recommendedName>
</protein>
<dbReference type="InterPro" id="IPR002678">
    <property type="entry name" value="DUF34/NIF3"/>
</dbReference>
<dbReference type="PANTHER" id="PTHR13799:SF14">
    <property type="entry name" value="GTP CYCLOHYDROLASE 1 TYPE 2 HOMOLOG"/>
    <property type="match status" value="1"/>
</dbReference>
<dbReference type="OrthoDB" id="367636at2"/>
<dbReference type="GO" id="GO:0046872">
    <property type="term" value="F:metal ion binding"/>
    <property type="evidence" value="ECO:0007669"/>
    <property type="project" value="UniProtKB-KW"/>
</dbReference>
<evidence type="ECO:0000256" key="3">
    <source>
        <dbReference type="PIRSR" id="PIRSR602678-1"/>
    </source>
</evidence>
<dbReference type="Pfam" id="PF01784">
    <property type="entry name" value="DUF34_NIF3"/>
    <property type="match status" value="1"/>
</dbReference>
<dbReference type="RefSeq" id="WP_013255580.1">
    <property type="nucleotide sequence ID" value="NC_014364.1"/>
</dbReference>
<feature type="binding site" evidence="3">
    <location>
        <position position="241"/>
    </location>
    <ligand>
        <name>a divalent metal cation</name>
        <dbReference type="ChEBI" id="CHEBI:60240"/>
        <label>1</label>
    </ligand>
</feature>
<dbReference type="HOGENOM" id="CLU_1064361_0_0_12"/>
<feature type="binding site" evidence="3">
    <location>
        <position position="71"/>
    </location>
    <ligand>
        <name>a divalent metal cation</name>
        <dbReference type="ChEBI" id="CHEBI:60240"/>
        <label>1</label>
    </ligand>
</feature>
<reference evidence="4 5" key="1">
    <citation type="journal article" date="2010" name="Stand. Genomic Sci.">
        <title>Complete genome sequence of Spirochaeta smaragdinae type strain (SEBR 4228).</title>
        <authorList>
            <person name="Mavromatis K."/>
            <person name="Yasawong M."/>
            <person name="Chertkov O."/>
            <person name="Lapidus A."/>
            <person name="Lucas S."/>
            <person name="Nolan M."/>
            <person name="Del Rio T.G."/>
            <person name="Tice H."/>
            <person name="Cheng J.F."/>
            <person name="Pitluck S."/>
            <person name="Liolios K."/>
            <person name="Ivanova N."/>
            <person name="Tapia R."/>
            <person name="Han C."/>
            <person name="Bruce D."/>
            <person name="Goodwin L."/>
            <person name="Pati A."/>
            <person name="Chen A."/>
            <person name="Palaniappan K."/>
            <person name="Land M."/>
            <person name="Hauser L."/>
            <person name="Chang Y.J."/>
            <person name="Jeffries C.D."/>
            <person name="Detter J.C."/>
            <person name="Rohde M."/>
            <person name="Brambilla E."/>
            <person name="Spring S."/>
            <person name="Goker M."/>
            <person name="Sikorski J."/>
            <person name="Woyke T."/>
            <person name="Bristow J."/>
            <person name="Eisen J.A."/>
            <person name="Markowitz V."/>
            <person name="Hugenholtz P."/>
            <person name="Klenk H.P."/>
            <person name="Kyrpides N.C."/>
        </authorList>
    </citation>
    <scope>NUCLEOTIDE SEQUENCE [LARGE SCALE GENOMIC DNA]</scope>
    <source>
        <strain evidence="5">DSM 11293 / JCM 15392 / SEBR 4228</strain>
    </source>
</reference>
<dbReference type="eggNOG" id="COG0327">
    <property type="taxonomic scope" value="Bacteria"/>
</dbReference>
<dbReference type="Proteomes" id="UP000002318">
    <property type="component" value="Chromosome"/>
</dbReference>
<dbReference type="Gene3D" id="3.40.1390.30">
    <property type="entry name" value="NIF3 (NGG1p interacting factor 3)-like"/>
    <property type="match status" value="2"/>
</dbReference>
<organism evidence="4 5">
    <name type="scientific">Sediminispirochaeta smaragdinae (strain DSM 11293 / JCM 15392 / SEBR 4228)</name>
    <name type="common">Spirochaeta smaragdinae</name>
    <dbReference type="NCBI Taxonomy" id="573413"/>
    <lineage>
        <taxon>Bacteria</taxon>
        <taxon>Pseudomonadati</taxon>
        <taxon>Spirochaetota</taxon>
        <taxon>Spirochaetia</taxon>
        <taxon>Spirochaetales</taxon>
        <taxon>Spirochaetaceae</taxon>
        <taxon>Sediminispirochaeta</taxon>
    </lineage>
</organism>
<keyword evidence="5" id="KW-1185">Reference proteome</keyword>